<dbReference type="PANTHER" id="PTHR44858">
    <property type="entry name" value="TETRATRICOPEPTIDE REPEAT PROTEIN 6"/>
    <property type="match status" value="1"/>
</dbReference>
<accession>A0A8K2A885</accession>
<dbReference type="GO" id="GO:0046813">
    <property type="term" value="P:receptor-mediated virion attachment to host cell"/>
    <property type="evidence" value="ECO:0007669"/>
    <property type="project" value="TreeGrafter"/>
</dbReference>
<evidence type="ECO:0000313" key="5">
    <source>
        <dbReference type="EMBL" id="NCJ07731.1"/>
    </source>
</evidence>
<dbReference type="PANTHER" id="PTHR44858:SF1">
    <property type="entry name" value="UDP-N-ACETYLGLUCOSAMINE--PEPTIDE N-ACETYLGLUCOSAMINYLTRANSFERASE SPINDLY-RELATED"/>
    <property type="match status" value="1"/>
</dbReference>
<dbReference type="PROSITE" id="PS50293">
    <property type="entry name" value="TPR_REGION"/>
    <property type="match status" value="1"/>
</dbReference>
<evidence type="ECO:0000256" key="2">
    <source>
        <dbReference type="ARBA" id="ARBA00022803"/>
    </source>
</evidence>
<evidence type="ECO:0000256" key="1">
    <source>
        <dbReference type="ARBA" id="ARBA00022737"/>
    </source>
</evidence>
<dbReference type="EMBL" id="WVIC01000032">
    <property type="protein sequence ID" value="NCJ07731.1"/>
    <property type="molecule type" value="Genomic_DNA"/>
</dbReference>
<keyword evidence="4" id="KW-0812">Transmembrane</keyword>
<keyword evidence="4" id="KW-0472">Membrane</keyword>
<evidence type="ECO:0000313" key="6">
    <source>
        <dbReference type="Proteomes" id="UP000607397"/>
    </source>
</evidence>
<feature type="repeat" description="TPR" evidence="3">
    <location>
        <begin position="126"/>
        <end position="159"/>
    </location>
</feature>
<dbReference type="PROSITE" id="PS50005">
    <property type="entry name" value="TPR"/>
    <property type="match status" value="3"/>
</dbReference>
<dbReference type="RefSeq" id="WP_161826212.1">
    <property type="nucleotide sequence ID" value="NZ_WVIC01000032.1"/>
</dbReference>
<sequence length="178" mass="20281">METASFPVVYLLLLLLLLSGVSWFIVVQVLRTRKIESTLSRLQKKLSREKGTAQEHFELGSIYLTKNLAVQAIKQFQQALKAAEGEPEENLAPIYNALGYAYFTQEQYDLAIRNYKESLKVQPNYVTALNNLGHSYERKSLTNQALEAYEQVLTLEANNPTAKRRATSLRKRVVEARS</sequence>
<dbReference type="GO" id="GO:0009279">
    <property type="term" value="C:cell outer membrane"/>
    <property type="evidence" value="ECO:0007669"/>
    <property type="project" value="TreeGrafter"/>
</dbReference>
<feature type="repeat" description="TPR" evidence="3">
    <location>
        <begin position="53"/>
        <end position="86"/>
    </location>
</feature>
<comment type="caution">
    <text evidence="5">The sequence shown here is derived from an EMBL/GenBank/DDBJ whole genome shotgun (WGS) entry which is preliminary data.</text>
</comment>
<dbReference type="InterPro" id="IPR011990">
    <property type="entry name" value="TPR-like_helical_dom_sf"/>
</dbReference>
<dbReference type="SUPFAM" id="SSF48452">
    <property type="entry name" value="TPR-like"/>
    <property type="match status" value="1"/>
</dbReference>
<protein>
    <submittedName>
        <fullName evidence="5">Tetratricopeptide repeat protein</fullName>
    </submittedName>
</protein>
<keyword evidence="2 3" id="KW-0802">TPR repeat</keyword>
<dbReference type="SMART" id="SM00028">
    <property type="entry name" value="TPR"/>
    <property type="match status" value="3"/>
</dbReference>
<keyword evidence="6" id="KW-1185">Reference proteome</keyword>
<dbReference type="AlphaFoldDB" id="A0A8K2A885"/>
<keyword evidence="1" id="KW-0677">Repeat</keyword>
<evidence type="ECO:0000256" key="3">
    <source>
        <dbReference type="PROSITE-ProRule" id="PRU00339"/>
    </source>
</evidence>
<organism evidence="5 6">
    <name type="scientific">Petrachloros mirabilis ULC683</name>
    <dbReference type="NCBI Taxonomy" id="2781853"/>
    <lineage>
        <taxon>Bacteria</taxon>
        <taxon>Bacillati</taxon>
        <taxon>Cyanobacteriota</taxon>
        <taxon>Cyanophyceae</taxon>
        <taxon>Synechococcales</taxon>
        <taxon>Petrachlorosaceae</taxon>
        <taxon>Petrachloros</taxon>
        <taxon>Petrachloros mirabilis</taxon>
    </lineage>
</organism>
<feature type="repeat" description="TPR" evidence="3">
    <location>
        <begin position="92"/>
        <end position="125"/>
    </location>
</feature>
<gene>
    <name evidence="5" type="ORF">GS597_14675</name>
</gene>
<dbReference type="InterPro" id="IPR050498">
    <property type="entry name" value="Ycf3"/>
</dbReference>
<proteinExistence type="predicted"/>
<dbReference type="Proteomes" id="UP000607397">
    <property type="component" value="Unassembled WGS sequence"/>
</dbReference>
<dbReference type="Gene3D" id="1.25.40.10">
    <property type="entry name" value="Tetratricopeptide repeat domain"/>
    <property type="match status" value="1"/>
</dbReference>
<feature type="transmembrane region" description="Helical" evidence="4">
    <location>
        <begin position="6"/>
        <end position="30"/>
    </location>
</feature>
<reference evidence="5" key="1">
    <citation type="submission" date="2019-12" db="EMBL/GenBank/DDBJ databases">
        <title>High-Quality draft genome sequences of three cyanobacteria isolated from the limestone walls of the Old Cathedral of Coimbra.</title>
        <authorList>
            <person name="Tiago I."/>
            <person name="Soares F."/>
            <person name="Portugal A."/>
        </authorList>
    </citation>
    <scope>NUCLEOTIDE SEQUENCE [LARGE SCALE GENOMIC DNA]</scope>
    <source>
        <strain evidence="5">C</strain>
    </source>
</reference>
<evidence type="ECO:0000256" key="4">
    <source>
        <dbReference type="SAM" id="Phobius"/>
    </source>
</evidence>
<dbReference type="InterPro" id="IPR019734">
    <property type="entry name" value="TPR_rpt"/>
</dbReference>
<dbReference type="Pfam" id="PF13414">
    <property type="entry name" value="TPR_11"/>
    <property type="match status" value="1"/>
</dbReference>
<name>A0A8K2A885_9CYAN</name>
<keyword evidence="4" id="KW-1133">Transmembrane helix</keyword>